<gene>
    <name evidence="3" type="ORF">GTP45_26140</name>
</gene>
<organism evidence="3 4">
    <name type="scientific">Duganella rivi</name>
    <dbReference type="NCBI Taxonomy" id="2666083"/>
    <lineage>
        <taxon>Bacteria</taxon>
        <taxon>Pseudomonadati</taxon>
        <taxon>Pseudomonadota</taxon>
        <taxon>Betaproteobacteria</taxon>
        <taxon>Burkholderiales</taxon>
        <taxon>Oxalobacteraceae</taxon>
        <taxon>Telluria group</taxon>
        <taxon>Duganella</taxon>
    </lineage>
</organism>
<protein>
    <submittedName>
        <fullName evidence="3">PEP-CTERM sorting domain-containing protein</fullName>
    </submittedName>
</protein>
<sequence length="185" mass="18760">MKAFVRKTMQAAVLATTMLGAAAFAAPPPGHGPADPPDCSIAFNGDLKAVVVSDCSGFVEHNQIKGSADATAAGMLADLGVLSDGHFLAAASVSGTTLTFSQALYGVTVIGLHIGGGSDGNVKESSAFFKFDAGTTGIHSVDTRFTSLSNGGLYLTSAVPEPETYGMLLAGIGLIGVLARRRRKA</sequence>
<reference evidence="3 4" key="1">
    <citation type="submission" date="2019-12" db="EMBL/GenBank/DDBJ databases">
        <title>Novel species isolated from a subtropical stream in China.</title>
        <authorList>
            <person name="Lu H."/>
        </authorList>
    </citation>
    <scope>NUCLEOTIDE SEQUENCE [LARGE SCALE GENOMIC DNA]</scope>
    <source>
        <strain evidence="3 4">FT55W</strain>
    </source>
</reference>
<keyword evidence="4" id="KW-1185">Reference proteome</keyword>
<feature type="chain" id="PRO_5030770764" evidence="1">
    <location>
        <begin position="26"/>
        <end position="185"/>
    </location>
</feature>
<feature type="signal peptide" evidence="1">
    <location>
        <begin position="1"/>
        <end position="25"/>
    </location>
</feature>
<proteinExistence type="predicted"/>
<feature type="domain" description="Ice-binding protein C-terminal" evidence="2">
    <location>
        <begin position="158"/>
        <end position="183"/>
    </location>
</feature>
<dbReference type="AlphaFoldDB" id="A0A7X4GV56"/>
<name>A0A7X4GV56_9BURK</name>
<dbReference type="EMBL" id="WWCK01000008">
    <property type="protein sequence ID" value="MYM70260.1"/>
    <property type="molecule type" value="Genomic_DNA"/>
</dbReference>
<keyword evidence="1" id="KW-0732">Signal</keyword>
<dbReference type="Proteomes" id="UP000450012">
    <property type="component" value="Unassembled WGS sequence"/>
</dbReference>
<evidence type="ECO:0000313" key="4">
    <source>
        <dbReference type="Proteomes" id="UP000450012"/>
    </source>
</evidence>
<accession>A0A7X4GV56</accession>
<evidence type="ECO:0000259" key="2">
    <source>
        <dbReference type="Pfam" id="PF07589"/>
    </source>
</evidence>
<dbReference type="InterPro" id="IPR013424">
    <property type="entry name" value="Ice-binding_C"/>
</dbReference>
<comment type="caution">
    <text evidence="3">The sequence shown here is derived from an EMBL/GenBank/DDBJ whole genome shotgun (WGS) entry which is preliminary data.</text>
</comment>
<dbReference type="NCBIfam" id="TIGR02595">
    <property type="entry name" value="PEP_CTERM"/>
    <property type="match status" value="1"/>
</dbReference>
<evidence type="ECO:0000256" key="1">
    <source>
        <dbReference type="SAM" id="SignalP"/>
    </source>
</evidence>
<dbReference type="Pfam" id="PF07589">
    <property type="entry name" value="PEP-CTERM"/>
    <property type="match status" value="1"/>
</dbReference>
<dbReference type="RefSeq" id="WP_161016753.1">
    <property type="nucleotide sequence ID" value="NZ_WWCK01000008.1"/>
</dbReference>
<evidence type="ECO:0000313" key="3">
    <source>
        <dbReference type="EMBL" id="MYM70260.1"/>
    </source>
</evidence>